<evidence type="ECO:0000313" key="2">
    <source>
        <dbReference type="EMBL" id="CAH1230488.1"/>
    </source>
</evidence>
<dbReference type="EMBL" id="OV696686">
    <property type="protein sequence ID" value="CAH1230488.1"/>
    <property type="molecule type" value="Genomic_DNA"/>
</dbReference>
<protein>
    <submittedName>
        <fullName evidence="2">Hypp308 protein</fullName>
    </submittedName>
</protein>
<keyword evidence="3" id="KW-1185">Reference proteome</keyword>
<dbReference type="OrthoDB" id="10105158at2759"/>
<dbReference type="AlphaFoldDB" id="A0A8J9VYM2"/>
<reference evidence="2" key="1">
    <citation type="submission" date="2022-01" db="EMBL/GenBank/DDBJ databases">
        <authorList>
            <person name="Braso-Vives M."/>
        </authorList>
    </citation>
    <scope>NUCLEOTIDE SEQUENCE</scope>
</reference>
<dbReference type="Proteomes" id="UP000838412">
    <property type="component" value="Chromosome 1"/>
</dbReference>
<evidence type="ECO:0000313" key="3">
    <source>
        <dbReference type="Proteomes" id="UP000838412"/>
    </source>
</evidence>
<proteinExistence type="predicted"/>
<keyword evidence="1" id="KW-0472">Membrane</keyword>
<keyword evidence="1" id="KW-1133">Transmembrane helix</keyword>
<organism evidence="2 3">
    <name type="scientific">Branchiostoma lanceolatum</name>
    <name type="common">Common lancelet</name>
    <name type="synonym">Amphioxus lanceolatum</name>
    <dbReference type="NCBI Taxonomy" id="7740"/>
    <lineage>
        <taxon>Eukaryota</taxon>
        <taxon>Metazoa</taxon>
        <taxon>Chordata</taxon>
        <taxon>Cephalochordata</taxon>
        <taxon>Leptocardii</taxon>
        <taxon>Amphioxiformes</taxon>
        <taxon>Branchiostomatidae</taxon>
        <taxon>Branchiostoma</taxon>
    </lineage>
</organism>
<evidence type="ECO:0000256" key="1">
    <source>
        <dbReference type="SAM" id="Phobius"/>
    </source>
</evidence>
<gene>
    <name evidence="2" type="primary">Hypp308</name>
    <name evidence="2" type="ORF">BLAG_LOCUS1057</name>
</gene>
<accession>A0A8J9VYM2</accession>
<keyword evidence="1" id="KW-0812">Transmembrane</keyword>
<feature type="transmembrane region" description="Helical" evidence="1">
    <location>
        <begin position="86"/>
        <end position="108"/>
    </location>
</feature>
<name>A0A8J9VYM2_BRALA</name>
<sequence>MTSQDLPRTAPTLASSAGRCLFKVANFISSNQLTPVGYVTMVASTDGYVRYIHLCTVGISEADSCRGLDGYDPCPTAPPGSGSEKVMVSMSAFMASAWCLIFSVIFVLN</sequence>